<evidence type="ECO:0000313" key="5">
    <source>
        <dbReference type="EMBL" id="MDO6415911.1"/>
    </source>
</evidence>
<dbReference type="EMBL" id="JAUOTP010000008">
    <property type="protein sequence ID" value="MDO6415911.1"/>
    <property type="molecule type" value="Genomic_DNA"/>
</dbReference>
<sequence length="361" mass="38656">MPRRIRALLSVLREEVELHAAESERVAGHTNLLALNATIEAARSGEAGRGFSVVAQEVKALAGKARKSAASFRADVLDRLDLANGIASEMLAEIEGARLVELAETIMQQITRTLAGRATHLAMLSTDAAIVNGTHLRTPDAIATGNARLARMVDVAQDYRNAFVVSADARLIMSARPAPSLAIHDFSDADQYRKVMASTDGDAWYTDAVWQNPFSNYHAVLIFVKAIRAVPGGPIDGVLYLEYDWQQLMDEVFAARIAERETGRGITVTIVDVDGRSVGTSGTGAFGRPVELPTGTSSGIERRATSVAAFAAATPFRGFSGLGFRCLIEQPMPSEEEIAIAIGLGDRQTLPALDSPARRVA</sequence>
<dbReference type="InterPro" id="IPR004089">
    <property type="entry name" value="MCPsignal_dom"/>
</dbReference>
<evidence type="ECO:0000256" key="1">
    <source>
        <dbReference type="ARBA" id="ARBA00023224"/>
    </source>
</evidence>
<dbReference type="PANTHER" id="PTHR32089">
    <property type="entry name" value="METHYL-ACCEPTING CHEMOTAXIS PROTEIN MCPB"/>
    <property type="match status" value="1"/>
</dbReference>
<evidence type="ECO:0000259" key="4">
    <source>
        <dbReference type="PROSITE" id="PS50111"/>
    </source>
</evidence>
<dbReference type="PRINTS" id="PR00260">
    <property type="entry name" value="CHEMTRNSDUCR"/>
</dbReference>
<dbReference type="Gene3D" id="3.30.450.20">
    <property type="entry name" value="PAS domain"/>
    <property type="match status" value="1"/>
</dbReference>
<comment type="caution">
    <text evidence="5">The sequence shown here is derived from an EMBL/GenBank/DDBJ whole genome shotgun (WGS) entry which is preliminary data.</text>
</comment>
<evidence type="ECO:0000313" key="6">
    <source>
        <dbReference type="Proteomes" id="UP001169764"/>
    </source>
</evidence>
<name>A0ABT8YC44_9SPHN</name>
<dbReference type="Pfam" id="PF00015">
    <property type="entry name" value="MCPsignal"/>
    <property type="match status" value="1"/>
</dbReference>
<feature type="domain" description="Methyl-accepting transducer" evidence="4">
    <location>
        <begin position="26"/>
        <end position="76"/>
    </location>
</feature>
<reference evidence="5" key="1">
    <citation type="submission" date="2023-07" db="EMBL/GenBank/DDBJ databases">
        <authorList>
            <person name="Kim M."/>
        </authorList>
    </citation>
    <scope>NUCLEOTIDE SEQUENCE</scope>
    <source>
        <strain evidence="5">BIUV-7</strain>
    </source>
</reference>
<dbReference type="SUPFAM" id="SSF58104">
    <property type="entry name" value="Methyl-accepting chemotaxis protein (MCP) signaling domain"/>
    <property type="match status" value="1"/>
</dbReference>
<gene>
    <name evidence="5" type="ORF">Q4F19_16085</name>
</gene>
<comment type="similarity">
    <text evidence="2">Belongs to the methyl-accepting chemotaxis (MCP) protein family.</text>
</comment>
<dbReference type="RefSeq" id="WP_303544608.1">
    <property type="nucleotide sequence ID" value="NZ_JAUOTP010000008.1"/>
</dbReference>
<protein>
    <submittedName>
        <fullName evidence="5">Methyl-accepting chemotaxis protein</fullName>
    </submittedName>
</protein>
<dbReference type="InterPro" id="IPR004090">
    <property type="entry name" value="Chemotax_Me-accpt_rcpt"/>
</dbReference>
<organism evidence="5 6">
    <name type="scientific">Sphingomonas natans</name>
    <dbReference type="NCBI Taxonomy" id="3063330"/>
    <lineage>
        <taxon>Bacteria</taxon>
        <taxon>Pseudomonadati</taxon>
        <taxon>Pseudomonadota</taxon>
        <taxon>Alphaproteobacteria</taxon>
        <taxon>Sphingomonadales</taxon>
        <taxon>Sphingomonadaceae</taxon>
        <taxon>Sphingomonas</taxon>
    </lineage>
</organism>
<dbReference type="Gene3D" id="6.10.250.3200">
    <property type="match status" value="1"/>
</dbReference>
<keyword evidence="1 3" id="KW-0807">Transducer</keyword>
<accession>A0ABT8YC44</accession>
<proteinExistence type="inferred from homology"/>
<dbReference type="PROSITE" id="PS50111">
    <property type="entry name" value="CHEMOTAXIS_TRANSDUC_2"/>
    <property type="match status" value="1"/>
</dbReference>
<evidence type="ECO:0000256" key="3">
    <source>
        <dbReference type="PROSITE-ProRule" id="PRU00284"/>
    </source>
</evidence>
<keyword evidence="6" id="KW-1185">Reference proteome</keyword>
<dbReference type="Proteomes" id="UP001169764">
    <property type="component" value="Unassembled WGS sequence"/>
</dbReference>
<dbReference type="PANTHER" id="PTHR32089:SF112">
    <property type="entry name" value="LYSOZYME-LIKE PROTEIN-RELATED"/>
    <property type="match status" value="1"/>
</dbReference>
<evidence type="ECO:0000256" key="2">
    <source>
        <dbReference type="ARBA" id="ARBA00029447"/>
    </source>
</evidence>